<dbReference type="InterPro" id="IPR005625">
    <property type="entry name" value="PepSY-ass_TM"/>
</dbReference>
<feature type="region of interest" description="Disordered" evidence="1">
    <location>
        <begin position="1"/>
        <end position="27"/>
    </location>
</feature>
<dbReference type="AlphaFoldDB" id="A0AA41Q440"/>
<keyword evidence="2" id="KW-1133">Transmembrane helix</keyword>
<comment type="caution">
    <text evidence="4">The sequence shown here is derived from an EMBL/GenBank/DDBJ whole genome shotgun (WGS) entry which is preliminary data.</text>
</comment>
<reference evidence="4" key="1">
    <citation type="submission" date="2022-01" db="EMBL/GenBank/DDBJ databases">
        <title>Genome-Based Taxonomic Classification of the Phylum Actinobacteria.</title>
        <authorList>
            <person name="Gao Y."/>
        </authorList>
    </citation>
    <scope>NUCLEOTIDE SEQUENCE</scope>
    <source>
        <strain evidence="4">KLBMP 8922</strain>
    </source>
</reference>
<evidence type="ECO:0000256" key="1">
    <source>
        <dbReference type="SAM" id="MobiDB-lite"/>
    </source>
</evidence>
<accession>A0AA41Q440</accession>
<dbReference type="PANTHER" id="PTHR34219:SF1">
    <property type="entry name" value="PEPSY DOMAIN-CONTAINING PROTEIN"/>
    <property type="match status" value="1"/>
</dbReference>
<feature type="compositionally biased region" description="Low complexity" evidence="1">
    <location>
        <begin position="15"/>
        <end position="27"/>
    </location>
</feature>
<evidence type="ECO:0000256" key="2">
    <source>
        <dbReference type="SAM" id="Phobius"/>
    </source>
</evidence>
<organism evidence="4 5">
    <name type="scientific">Yinghuangia soli</name>
    <dbReference type="NCBI Taxonomy" id="2908204"/>
    <lineage>
        <taxon>Bacteria</taxon>
        <taxon>Bacillati</taxon>
        <taxon>Actinomycetota</taxon>
        <taxon>Actinomycetes</taxon>
        <taxon>Kitasatosporales</taxon>
        <taxon>Streptomycetaceae</taxon>
        <taxon>Yinghuangia</taxon>
    </lineage>
</organism>
<evidence type="ECO:0000313" key="4">
    <source>
        <dbReference type="EMBL" id="MCF2530966.1"/>
    </source>
</evidence>
<dbReference type="InterPro" id="IPR025711">
    <property type="entry name" value="PepSY"/>
</dbReference>
<gene>
    <name evidence="4" type="ORF">LZ495_27655</name>
</gene>
<feature type="region of interest" description="Disordered" evidence="1">
    <location>
        <begin position="285"/>
        <end position="316"/>
    </location>
</feature>
<keyword evidence="2" id="KW-0812">Transmembrane</keyword>
<sequence length="497" mass="52077">MTSTFDTGPKPQEPPSAADSAEAPATAAAAAPAARRGSIAAGLRPLLLRMHFYAGILIAPFLFAAAATGLLYAAATPLEKFVYEHELTVDRVGTQPLPVAQQVRAATAANPGGTLSAVRLSDDPEATTQVLFTEPGLDEGVRRAVFVDPYTGEIRGIEKSFGGSGALPLRAWLDQFHANLKLGEPGRLYSELAASWLWVIVLGGLALWFGRRRRAKKDLVLPERGAKGRRRTLSWHGTVGLWASLGLLGLSATGLTWSTHAGANIADLRTSLSWTTPLVSTALPASGAPGSAAPAPAEGGEHSGHQQSATPGPAAPAGAGLDAIIGAAAGRGLDGPLEIVVPAKPGKAYVVKETDKQWPVRLDQVAVDPADAKVVDELRYADYPLGAKLTRVGIDLHMGEFLGLANQLALIALALMVLVSIVLGYRMWWQRRPVRGSSWAVGRPYPRGAWRQSAKPAAVLAVVAAAAGWFVPLLGITLAAFLAADILIGAIPRRRAA</sequence>
<keyword evidence="5" id="KW-1185">Reference proteome</keyword>
<evidence type="ECO:0000313" key="5">
    <source>
        <dbReference type="Proteomes" id="UP001165378"/>
    </source>
</evidence>
<feature type="transmembrane region" description="Helical" evidence="2">
    <location>
        <begin position="458"/>
        <end position="491"/>
    </location>
</feature>
<feature type="transmembrane region" description="Helical" evidence="2">
    <location>
        <begin position="52"/>
        <end position="75"/>
    </location>
</feature>
<feature type="transmembrane region" description="Helical" evidence="2">
    <location>
        <begin position="408"/>
        <end position="429"/>
    </location>
</feature>
<dbReference type="PANTHER" id="PTHR34219">
    <property type="entry name" value="IRON-REGULATED INNER MEMBRANE PROTEIN-RELATED"/>
    <property type="match status" value="1"/>
</dbReference>
<dbReference type="Pfam" id="PF03413">
    <property type="entry name" value="PepSY"/>
    <property type="match status" value="1"/>
</dbReference>
<protein>
    <submittedName>
        <fullName evidence="4">PepSY domain-containing protein</fullName>
    </submittedName>
</protein>
<dbReference type="RefSeq" id="WP_235055635.1">
    <property type="nucleotide sequence ID" value="NZ_JAKFHA010000020.1"/>
</dbReference>
<dbReference type="Proteomes" id="UP001165378">
    <property type="component" value="Unassembled WGS sequence"/>
</dbReference>
<dbReference type="EMBL" id="JAKFHA010000020">
    <property type="protein sequence ID" value="MCF2530966.1"/>
    <property type="molecule type" value="Genomic_DNA"/>
</dbReference>
<keyword evidence="2" id="KW-0472">Membrane</keyword>
<evidence type="ECO:0000259" key="3">
    <source>
        <dbReference type="Pfam" id="PF03413"/>
    </source>
</evidence>
<feature type="domain" description="PepSY" evidence="3">
    <location>
        <begin position="97"/>
        <end position="158"/>
    </location>
</feature>
<proteinExistence type="predicted"/>
<dbReference type="Pfam" id="PF03929">
    <property type="entry name" value="PepSY_TM"/>
    <property type="match status" value="1"/>
</dbReference>
<name>A0AA41Q440_9ACTN</name>
<feature type="transmembrane region" description="Helical" evidence="2">
    <location>
        <begin position="188"/>
        <end position="209"/>
    </location>
</feature>
<feature type="compositionally biased region" description="Low complexity" evidence="1">
    <location>
        <begin position="285"/>
        <end position="298"/>
    </location>
</feature>